<dbReference type="Pfam" id="PF03389">
    <property type="entry name" value="MobA_MobL"/>
    <property type="match status" value="1"/>
</dbReference>
<proteinExistence type="inferred from homology"/>
<evidence type="ECO:0000256" key="3">
    <source>
        <dbReference type="SAM" id="MobiDB-lite"/>
    </source>
</evidence>
<evidence type="ECO:0000313" key="6">
    <source>
        <dbReference type="Proteomes" id="UP000198417"/>
    </source>
</evidence>
<dbReference type="Proteomes" id="UP000198417">
    <property type="component" value="Unassembled WGS sequence"/>
</dbReference>
<dbReference type="EMBL" id="FZNN01000049">
    <property type="protein sequence ID" value="SNR88135.1"/>
    <property type="molecule type" value="Genomic_DNA"/>
</dbReference>
<comment type="similarity">
    <text evidence="1">Belongs to the MobA/MobL family.</text>
</comment>
<feature type="domain" description="MobA/MobL protein" evidence="4">
    <location>
        <begin position="89"/>
        <end position="229"/>
    </location>
</feature>
<protein>
    <submittedName>
        <fullName evidence="5">MobA/MobL family protein</fullName>
    </submittedName>
</protein>
<evidence type="ECO:0000256" key="1">
    <source>
        <dbReference type="ARBA" id="ARBA00010873"/>
    </source>
</evidence>
<feature type="region of interest" description="Disordered" evidence="3">
    <location>
        <begin position="212"/>
        <end position="238"/>
    </location>
</feature>
<dbReference type="AlphaFoldDB" id="A0A238ZXN8"/>
<dbReference type="InterPro" id="IPR005053">
    <property type="entry name" value="MobA_MobL"/>
</dbReference>
<evidence type="ECO:0000259" key="4">
    <source>
        <dbReference type="Pfam" id="PF03389"/>
    </source>
</evidence>
<reference evidence="5 6" key="1">
    <citation type="submission" date="2017-06" db="EMBL/GenBank/DDBJ databases">
        <authorList>
            <person name="Kim H.J."/>
            <person name="Triplett B.A."/>
        </authorList>
    </citation>
    <scope>NUCLEOTIDE SEQUENCE [LARGE SCALE GENOMIC DNA]</scope>
    <source>
        <strain evidence="5 6">DSM 29052</strain>
    </source>
</reference>
<keyword evidence="6" id="KW-1185">Reference proteome</keyword>
<dbReference type="RefSeq" id="WP_089274098.1">
    <property type="nucleotide sequence ID" value="NZ_FZNN01000049.1"/>
</dbReference>
<accession>A0A238ZXN8</accession>
<evidence type="ECO:0000313" key="5">
    <source>
        <dbReference type="EMBL" id="SNR88135.1"/>
    </source>
</evidence>
<organism evidence="5 6">
    <name type="scientific">Puniceibacterium sediminis</name>
    <dbReference type="NCBI Taxonomy" id="1608407"/>
    <lineage>
        <taxon>Bacteria</taxon>
        <taxon>Pseudomonadati</taxon>
        <taxon>Pseudomonadota</taxon>
        <taxon>Alphaproteobacteria</taxon>
        <taxon>Rhodobacterales</taxon>
        <taxon>Paracoccaceae</taxon>
        <taxon>Puniceibacterium</taxon>
    </lineage>
</organism>
<dbReference type="OrthoDB" id="1826980at2"/>
<name>A0A238ZXN8_9RHOB</name>
<evidence type="ECO:0000256" key="2">
    <source>
        <dbReference type="ARBA" id="ARBA00022971"/>
    </source>
</evidence>
<keyword evidence="2" id="KW-0184">Conjugation</keyword>
<sequence>MLELSTTIKGISTAPKSRAGLTAKKATRKARAHLRYIARPSAVDAEMWHGLKDVCGSRISPAKGNRTAARAALRIAFDKRAGQGGKTGCRVAEKLMFSLPNDFPSKARKEALARVMIILVGDSEAAAYGTLHRDKPGNQHAHIMLVDGYESAREARARKPGAQRVRRRQKLRFGDLGRPKEVRAIIAQEINAVAEKYSVKGVEHRSFKNRGIERPASRHRGPVQNARQNKPEAALKATKRADELKVKIRRQAAIPASEIRTTMPVRQTAKKILQPDLEI</sequence>
<dbReference type="Gene3D" id="3.30.930.30">
    <property type="match status" value="1"/>
</dbReference>
<gene>
    <name evidence="5" type="ORF">SAMN06265370_1491</name>
</gene>